<dbReference type="PROSITE" id="PS00045">
    <property type="entry name" value="HISTONE_LIKE"/>
    <property type="match status" value="1"/>
</dbReference>
<dbReference type="GO" id="GO:0003677">
    <property type="term" value="F:DNA binding"/>
    <property type="evidence" value="ECO:0007669"/>
    <property type="project" value="UniProtKB-KW"/>
</dbReference>
<evidence type="ECO:0000256" key="3">
    <source>
        <dbReference type="ARBA" id="ARBA00023125"/>
    </source>
</evidence>
<keyword evidence="3 6" id="KW-0238">DNA-binding</keyword>
<evidence type="ECO:0000313" key="6">
    <source>
        <dbReference type="EMBL" id="AIC26783.1"/>
    </source>
</evidence>
<dbReference type="SUPFAM" id="SSF47729">
    <property type="entry name" value="IHF-like DNA-binding proteins"/>
    <property type="match status" value="1"/>
</dbReference>
<dbReference type="InterPro" id="IPR020816">
    <property type="entry name" value="Histone-like_DNA-bd_CS"/>
</dbReference>
<evidence type="ECO:0000256" key="1">
    <source>
        <dbReference type="ARBA" id="ARBA00010529"/>
    </source>
</evidence>
<dbReference type="GO" id="GO:0030527">
    <property type="term" value="F:structural constituent of chromatin"/>
    <property type="evidence" value="ECO:0007669"/>
    <property type="project" value="InterPro"/>
</dbReference>
<feature type="region of interest" description="Disordered" evidence="5">
    <location>
        <begin position="56"/>
        <end position="91"/>
    </location>
</feature>
<organism evidence="6 7">
    <name type="scientific">Rhizobium etli bv. mimosae str. IE4771</name>
    <dbReference type="NCBI Taxonomy" id="1432050"/>
    <lineage>
        <taxon>Bacteria</taxon>
        <taxon>Pseudomonadati</taxon>
        <taxon>Pseudomonadota</taxon>
        <taxon>Alphaproteobacteria</taxon>
        <taxon>Hyphomicrobiales</taxon>
        <taxon>Rhizobiaceae</taxon>
        <taxon>Rhizobium/Agrobacterium group</taxon>
        <taxon>Rhizobium</taxon>
    </lineage>
</organism>
<dbReference type="Gene3D" id="4.10.520.10">
    <property type="entry name" value="IHF-like DNA-binding proteins"/>
    <property type="match status" value="1"/>
</dbReference>
<keyword evidence="2" id="KW-0226">DNA condensation</keyword>
<dbReference type="GO" id="GO:0005829">
    <property type="term" value="C:cytosol"/>
    <property type="evidence" value="ECO:0007669"/>
    <property type="project" value="TreeGrafter"/>
</dbReference>
<dbReference type="SMART" id="SM00411">
    <property type="entry name" value="BHL"/>
    <property type="match status" value="1"/>
</dbReference>
<dbReference type="HOGENOM" id="CLU_105066_3_1_5"/>
<comment type="similarity">
    <text evidence="1 4">Belongs to the bacterial histone-like protein family.</text>
</comment>
<protein>
    <submittedName>
        <fullName evidence="6">DNA-binding HU-like protein</fullName>
    </submittedName>
</protein>
<dbReference type="InterPro" id="IPR000119">
    <property type="entry name" value="Hist_DNA-bd"/>
</dbReference>
<evidence type="ECO:0000256" key="5">
    <source>
        <dbReference type="SAM" id="MobiDB-lite"/>
    </source>
</evidence>
<sequence>MNKNELVSAVAEKAGLTKSDAASAVDAVFDVVQAELKNKGDIRLAGFGSFTVSHRAASKGRNPSTGAEVDIPARNVPKFTPGKGLKDAVNG</sequence>
<dbReference type="OrthoDB" id="9799835at2"/>
<dbReference type="RefSeq" id="WP_003547346.1">
    <property type="nucleotide sequence ID" value="NZ_CP006986.1"/>
</dbReference>
<dbReference type="PRINTS" id="PR01727">
    <property type="entry name" value="DNABINDINGHU"/>
</dbReference>
<dbReference type="PANTHER" id="PTHR33175">
    <property type="entry name" value="DNA-BINDING PROTEIN HU"/>
    <property type="match status" value="1"/>
</dbReference>
<proteinExistence type="inferred from homology"/>
<evidence type="ECO:0000256" key="4">
    <source>
        <dbReference type="RuleBase" id="RU003939"/>
    </source>
</evidence>
<dbReference type="EMBL" id="CP006986">
    <property type="protein sequence ID" value="AIC26783.1"/>
    <property type="molecule type" value="Genomic_DNA"/>
</dbReference>
<evidence type="ECO:0000256" key="2">
    <source>
        <dbReference type="ARBA" id="ARBA00023067"/>
    </source>
</evidence>
<gene>
    <name evidence="6" type="ORF">IE4771_CH01641</name>
</gene>
<evidence type="ECO:0000313" key="7">
    <source>
        <dbReference type="Proteomes" id="UP000027180"/>
    </source>
</evidence>
<accession>A0A060HV16</accession>
<dbReference type="CDD" id="cd13831">
    <property type="entry name" value="HU"/>
    <property type="match status" value="1"/>
</dbReference>
<dbReference type="AlphaFoldDB" id="A0A060HV16"/>
<dbReference type="GeneID" id="91148042"/>
<reference evidence="6 7" key="1">
    <citation type="submission" date="2013-12" db="EMBL/GenBank/DDBJ databases">
        <title>Complete genome sequence of Rhizobium etli bv. mimosae IE4771.</title>
        <authorList>
            <person name="Bustos P."/>
            <person name="Santamaria R.I."/>
            <person name="Lozano L."/>
            <person name="Ormeno-Orrillo E."/>
            <person name="Rogel M.A."/>
            <person name="Romero D."/>
            <person name="Cevallos M.A."/>
            <person name="Martinez-Romero E."/>
            <person name="Gonzalez V."/>
        </authorList>
    </citation>
    <scope>NUCLEOTIDE SEQUENCE [LARGE SCALE GENOMIC DNA]</scope>
    <source>
        <strain evidence="6 7">IE4771</strain>
    </source>
</reference>
<dbReference type="Proteomes" id="UP000027180">
    <property type="component" value="Chromosome"/>
</dbReference>
<dbReference type="PANTHER" id="PTHR33175:SF3">
    <property type="entry name" value="DNA-BINDING PROTEIN HU-BETA"/>
    <property type="match status" value="1"/>
</dbReference>
<name>A0A060HV16_RHIET</name>
<dbReference type="InterPro" id="IPR010992">
    <property type="entry name" value="IHF-like_DNA-bd_dom_sf"/>
</dbReference>
<dbReference type="KEGG" id="rei:IE4771_CH01641"/>
<dbReference type="Pfam" id="PF00216">
    <property type="entry name" value="Bac_DNA_binding"/>
    <property type="match status" value="1"/>
</dbReference>
<dbReference type="GO" id="GO:0030261">
    <property type="term" value="P:chromosome condensation"/>
    <property type="evidence" value="ECO:0007669"/>
    <property type="project" value="UniProtKB-KW"/>
</dbReference>